<sequence length="453" mass="47346">MKPTLAAAALLMAAPAGALAATKPAPVALTHVRMIDGTGAPPVEDATIIMQGGVILAAGKGVPVPKGAKILDRQGDTVMPGLISDHSHVGQFSGITISPKFYTAQVITDALAQYRRYGITTVTALGNNIPAIFDPLRKKAHGGQLPADLFGVDKGIGVPNGAPPIDVGPDELNRPSTPAEARHDVDEMAANGTDLVKIWVDDFGGSLPVKMDPAIIAAVIDESHKLHLRVAAHIHDLDDAQRVVADGADILAHGVRDQPIPPAFIQTLKSRGIWYIATLQLDEATTAWADQAPWTKSPFVLAGLSGPLIAQINDPAWQKANSTGPKADAARRSLAMNLQNLKALHDSGVLIGFGTDSGAMPLRVPGVAEHRELALSVQAGLTPLEAIHIATQNAAQLLHLTDRGVIAPKMRADLLVVSGDPTTDIAHADDIVETWENGTAVAGPITTAQNGEH</sequence>
<keyword evidence="1" id="KW-0732">Signal</keyword>
<dbReference type="SUPFAM" id="SSF51556">
    <property type="entry name" value="Metallo-dependent hydrolases"/>
    <property type="match status" value="1"/>
</dbReference>
<dbReference type="InterPro" id="IPR051781">
    <property type="entry name" value="Metallo-dep_Hydrolase"/>
</dbReference>
<dbReference type="PANTHER" id="PTHR43135">
    <property type="entry name" value="ALPHA-D-RIBOSE 1-METHYLPHOSPHONATE 5-TRIPHOSPHATE DIPHOSPHATASE"/>
    <property type="match status" value="1"/>
</dbReference>
<name>A0A939KRE1_9PROT</name>
<evidence type="ECO:0000259" key="2">
    <source>
        <dbReference type="Pfam" id="PF01979"/>
    </source>
</evidence>
<dbReference type="InterPro" id="IPR006680">
    <property type="entry name" value="Amidohydro-rel"/>
</dbReference>
<dbReference type="InterPro" id="IPR032466">
    <property type="entry name" value="Metal_Hydrolase"/>
</dbReference>
<proteinExistence type="predicted"/>
<dbReference type="GO" id="GO:0016810">
    <property type="term" value="F:hydrolase activity, acting on carbon-nitrogen (but not peptide) bonds"/>
    <property type="evidence" value="ECO:0007669"/>
    <property type="project" value="InterPro"/>
</dbReference>
<dbReference type="RefSeq" id="WP_207847553.1">
    <property type="nucleotide sequence ID" value="NZ_JAFVMH010000016.1"/>
</dbReference>
<evidence type="ECO:0000313" key="3">
    <source>
        <dbReference type="EMBL" id="MBO1326727.1"/>
    </source>
</evidence>
<dbReference type="AlphaFoldDB" id="A0A939KRE1"/>
<dbReference type="PANTHER" id="PTHR43135:SF3">
    <property type="entry name" value="ALPHA-D-RIBOSE 1-METHYLPHOSPHONATE 5-TRIPHOSPHATE DIPHOSPHATASE"/>
    <property type="match status" value="1"/>
</dbReference>
<keyword evidence="4" id="KW-1185">Reference proteome</keyword>
<accession>A0A939KRE1</accession>
<dbReference type="InterPro" id="IPR011059">
    <property type="entry name" value="Metal-dep_hydrolase_composite"/>
</dbReference>
<feature type="chain" id="PRO_5037506963" evidence="1">
    <location>
        <begin position="21"/>
        <end position="453"/>
    </location>
</feature>
<dbReference type="Gene3D" id="3.20.20.140">
    <property type="entry name" value="Metal-dependent hydrolases"/>
    <property type="match status" value="1"/>
</dbReference>
<feature type="signal peptide" evidence="1">
    <location>
        <begin position="1"/>
        <end position="20"/>
    </location>
</feature>
<evidence type="ECO:0000313" key="4">
    <source>
        <dbReference type="Proteomes" id="UP000664073"/>
    </source>
</evidence>
<comment type="caution">
    <text evidence="3">The sequence shown here is derived from an EMBL/GenBank/DDBJ whole genome shotgun (WGS) entry which is preliminary data.</text>
</comment>
<dbReference type="EMBL" id="JAFVMH010000016">
    <property type="protein sequence ID" value="MBO1326727.1"/>
    <property type="molecule type" value="Genomic_DNA"/>
</dbReference>
<evidence type="ECO:0000256" key="1">
    <source>
        <dbReference type="SAM" id="SignalP"/>
    </source>
</evidence>
<gene>
    <name evidence="3" type="ORF">J2D77_16405</name>
</gene>
<organism evidence="3 4">
    <name type="scientific">Acetobacter garciniae</name>
    <dbReference type="NCBI Taxonomy" id="2817435"/>
    <lineage>
        <taxon>Bacteria</taxon>
        <taxon>Pseudomonadati</taxon>
        <taxon>Pseudomonadota</taxon>
        <taxon>Alphaproteobacteria</taxon>
        <taxon>Acetobacterales</taxon>
        <taxon>Acetobacteraceae</taxon>
        <taxon>Acetobacter</taxon>
    </lineage>
</organism>
<dbReference type="Pfam" id="PF01979">
    <property type="entry name" value="Amidohydro_1"/>
    <property type="match status" value="1"/>
</dbReference>
<protein>
    <submittedName>
        <fullName evidence="3">Amidohydrolase family protein</fullName>
    </submittedName>
</protein>
<dbReference type="SUPFAM" id="SSF51338">
    <property type="entry name" value="Composite domain of metallo-dependent hydrolases"/>
    <property type="match status" value="1"/>
</dbReference>
<dbReference type="Gene3D" id="2.30.40.10">
    <property type="entry name" value="Urease, subunit C, domain 1"/>
    <property type="match status" value="1"/>
</dbReference>
<feature type="domain" description="Amidohydrolase-related" evidence="2">
    <location>
        <begin position="77"/>
        <end position="438"/>
    </location>
</feature>
<reference evidence="3" key="1">
    <citation type="submission" date="2021-03" db="EMBL/GenBank/DDBJ databases">
        <title>The complete genome sequence of Acetobacter sp. TBRC 12339.</title>
        <authorList>
            <person name="Charoenyingcharoen P."/>
            <person name="Yukphan P."/>
        </authorList>
    </citation>
    <scope>NUCLEOTIDE SEQUENCE</scope>
    <source>
        <strain evidence="3">TBRC 12339</strain>
    </source>
</reference>
<dbReference type="Proteomes" id="UP000664073">
    <property type="component" value="Unassembled WGS sequence"/>
</dbReference>